<name>A0A498JXJ7_MALDO</name>
<dbReference type="GO" id="GO:0035251">
    <property type="term" value="F:UDP-glucosyltransferase activity"/>
    <property type="evidence" value="ECO:0007669"/>
    <property type="project" value="InterPro"/>
</dbReference>
<protein>
    <recommendedName>
        <fullName evidence="6">UDP-glycosyltransferases domain-containing protein</fullName>
    </recommendedName>
</protein>
<dbReference type="SUPFAM" id="SSF53756">
    <property type="entry name" value="UDP-Glycosyltransferase/glycogen phosphorylase"/>
    <property type="match status" value="1"/>
</dbReference>
<dbReference type="EMBL" id="RDQH01000331">
    <property type="protein sequence ID" value="RXH98683.1"/>
    <property type="molecule type" value="Genomic_DNA"/>
</dbReference>
<dbReference type="AlphaFoldDB" id="A0A498JXJ7"/>
<dbReference type="Gene3D" id="3.40.50.2000">
    <property type="entry name" value="Glycogen Phosphorylase B"/>
    <property type="match status" value="2"/>
</dbReference>
<comment type="similarity">
    <text evidence="1">Belongs to the UDP-glycosyltransferase family.</text>
</comment>
<dbReference type="CDD" id="cd03784">
    <property type="entry name" value="GT1_Gtf-like"/>
    <property type="match status" value="1"/>
</dbReference>
<dbReference type="InterPro" id="IPR002213">
    <property type="entry name" value="UDP_glucos_trans"/>
</dbReference>
<dbReference type="STRING" id="3750.A0A498JXJ7"/>
<evidence type="ECO:0008006" key="6">
    <source>
        <dbReference type="Google" id="ProtNLM"/>
    </source>
</evidence>
<evidence type="ECO:0000313" key="4">
    <source>
        <dbReference type="EMBL" id="RXH98683.1"/>
    </source>
</evidence>
<dbReference type="FunFam" id="3.40.50.2000:FF:000056">
    <property type="entry name" value="Glycosyltransferase"/>
    <property type="match status" value="1"/>
</dbReference>
<evidence type="ECO:0000313" key="5">
    <source>
        <dbReference type="Proteomes" id="UP000290289"/>
    </source>
</evidence>
<organism evidence="4 5">
    <name type="scientific">Malus domestica</name>
    <name type="common">Apple</name>
    <name type="synonym">Pyrus malus</name>
    <dbReference type="NCBI Taxonomy" id="3750"/>
    <lineage>
        <taxon>Eukaryota</taxon>
        <taxon>Viridiplantae</taxon>
        <taxon>Streptophyta</taxon>
        <taxon>Embryophyta</taxon>
        <taxon>Tracheophyta</taxon>
        <taxon>Spermatophyta</taxon>
        <taxon>Magnoliopsida</taxon>
        <taxon>eudicotyledons</taxon>
        <taxon>Gunneridae</taxon>
        <taxon>Pentapetalae</taxon>
        <taxon>rosids</taxon>
        <taxon>fabids</taxon>
        <taxon>Rosales</taxon>
        <taxon>Rosaceae</taxon>
        <taxon>Amygdaloideae</taxon>
        <taxon>Maleae</taxon>
        <taxon>Malus</taxon>
    </lineage>
</organism>
<dbReference type="PANTHER" id="PTHR48048">
    <property type="entry name" value="GLYCOSYLTRANSFERASE"/>
    <property type="match status" value="1"/>
</dbReference>
<dbReference type="InterPro" id="IPR050481">
    <property type="entry name" value="UDP-glycosyltransf_plant"/>
</dbReference>
<sequence length="354" mass="39881">MGYISLLIQNHKPHVKNAITKLMSSHSAESNSSNSDRVVGFFVDMFCTSMIEFIDLGTELSIPGFVNSVPPPVLPTAVLNRREMHTRGIYPTREGTPKQRFRELERHALDSLNTSQVPQVYPIGPVLDLYEPTQKRDLNQYESVIRWLDDQPSSSVMLLCFGSMGSLSGPQVREIAYGLERAGVRFIWALREPPKSQLDLPSDHANVEDVLPNGFLERTCELGMVCGWIPQAQILAHQSIGGFTSHCGWNSIFESLWYGVPIATWPIYAEQQMNAFEMVKELRLAIEIRLDYREGSDLVMGEEVDISIKRLMNGGDVVRGRVKEMREKSRIALMENGSSYQALGVLIRNLVPKI</sequence>
<evidence type="ECO:0000256" key="1">
    <source>
        <dbReference type="ARBA" id="ARBA00009995"/>
    </source>
</evidence>
<dbReference type="Pfam" id="PF00201">
    <property type="entry name" value="UDPGT"/>
    <property type="match status" value="1"/>
</dbReference>
<evidence type="ECO:0000256" key="3">
    <source>
        <dbReference type="ARBA" id="ARBA00022679"/>
    </source>
</evidence>
<evidence type="ECO:0000256" key="2">
    <source>
        <dbReference type="ARBA" id="ARBA00022676"/>
    </source>
</evidence>
<gene>
    <name evidence="4" type="ORF">DVH24_011008</name>
</gene>
<keyword evidence="5" id="KW-1185">Reference proteome</keyword>
<reference evidence="4 5" key="1">
    <citation type="submission" date="2018-10" db="EMBL/GenBank/DDBJ databases">
        <title>A high-quality apple genome assembly.</title>
        <authorList>
            <person name="Hu J."/>
        </authorList>
    </citation>
    <scope>NUCLEOTIDE SEQUENCE [LARGE SCALE GENOMIC DNA]</scope>
    <source>
        <strain evidence="5">cv. HFTH1</strain>
        <tissue evidence="4">Young leaf</tissue>
    </source>
</reference>
<proteinExistence type="inferred from homology"/>
<dbReference type="Proteomes" id="UP000290289">
    <property type="component" value="Chromosome 5"/>
</dbReference>
<comment type="caution">
    <text evidence="4">The sequence shown here is derived from an EMBL/GenBank/DDBJ whole genome shotgun (WGS) entry which is preliminary data.</text>
</comment>
<keyword evidence="3" id="KW-0808">Transferase</keyword>
<dbReference type="PANTHER" id="PTHR48048:SF81">
    <property type="entry name" value="GLYCOSYLTRANSFERASE"/>
    <property type="match status" value="1"/>
</dbReference>
<accession>A0A498JXJ7</accession>
<keyword evidence="2" id="KW-0328">Glycosyltransferase</keyword>